<gene>
    <name evidence="1" type="ordered locus">Swit_2654</name>
</gene>
<dbReference type="SUPFAM" id="SSF88713">
    <property type="entry name" value="Glycoside hydrolase/deacetylase"/>
    <property type="match status" value="1"/>
</dbReference>
<reference evidence="1 2" key="1">
    <citation type="journal article" date="2010" name="J. Bacteriol.">
        <title>Genome sequence of the dioxin-mineralizing bacterium Sphingomonas wittichii RW1.</title>
        <authorList>
            <person name="Miller T.R."/>
            <person name="Delcher A.L."/>
            <person name="Salzberg S.L."/>
            <person name="Saunders E."/>
            <person name="Detter J.C."/>
            <person name="Halden R.U."/>
        </authorList>
    </citation>
    <scope>NUCLEOTIDE SEQUENCE [LARGE SCALE GENOMIC DNA]</scope>
    <source>
        <strain evidence="2">DSM 6014 / CCUG 31198 / JCM 15750 / NBRC 105917 / EY 4224 / RW1</strain>
    </source>
</reference>
<dbReference type="InterPro" id="IPR011330">
    <property type="entry name" value="Glyco_hydro/deAcase_b/a-brl"/>
</dbReference>
<evidence type="ECO:0008006" key="3">
    <source>
        <dbReference type="Google" id="ProtNLM"/>
    </source>
</evidence>
<dbReference type="AlphaFoldDB" id="A0A9J9HC87"/>
<dbReference type="Gene3D" id="3.20.20.370">
    <property type="entry name" value="Glycoside hydrolase/deacetylase"/>
    <property type="match status" value="1"/>
</dbReference>
<protein>
    <recommendedName>
        <fullName evidence="3">DUF2334 domain-containing protein</fullName>
    </recommendedName>
</protein>
<dbReference type="CDD" id="cd10925">
    <property type="entry name" value="CE4_u1"/>
    <property type="match status" value="1"/>
</dbReference>
<organism evidence="1 2">
    <name type="scientific">Rhizorhabdus wittichii (strain DSM 6014 / CCUG 31198 / JCM 15750 / NBRC 105917 / EY 4224 / RW1)</name>
    <name type="common">Sphingomonas wittichii</name>
    <dbReference type="NCBI Taxonomy" id="392499"/>
    <lineage>
        <taxon>Bacteria</taxon>
        <taxon>Pseudomonadati</taxon>
        <taxon>Pseudomonadota</taxon>
        <taxon>Alphaproteobacteria</taxon>
        <taxon>Sphingomonadales</taxon>
        <taxon>Sphingomonadaceae</taxon>
        <taxon>Rhizorhabdus</taxon>
    </lineage>
</organism>
<dbReference type="OrthoDB" id="9763050at2"/>
<dbReference type="GO" id="GO:0005975">
    <property type="term" value="P:carbohydrate metabolic process"/>
    <property type="evidence" value="ECO:0007669"/>
    <property type="project" value="InterPro"/>
</dbReference>
<dbReference type="EMBL" id="CP000699">
    <property type="protein sequence ID" value="ABQ69010.1"/>
    <property type="molecule type" value="Genomic_DNA"/>
</dbReference>
<keyword evidence="2" id="KW-1185">Reference proteome</keyword>
<accession>A0A9J9HC87</accession>
<dbReference type="Proteomes" id="UP000001989">
    <property type="component" value="Chromosome"/>
</dbReference>
<dbReference type="InterPro" id="IPR018763">
    <property type="entry name" value="DUF2334"/>
</dbReference>
<name>A0A9J9HC87_RHIWR</name>
<evidence type="ECO:0000313" key="2">
    <source>
        <dbReference type="Proteomes" id="UP000001989"/>
    </source>
</evidence>
<dbReference type="Pfam" id="PF10096">
    <property type="entry name" value="DUF2334"/>
    <property type="match status" value="1"/>
</dbReference>
<evidence type="ECO:0000313" key="1">
    <source>
        <dbReference type="EMBL" id="ABQ69010.1"/>
    </source>
</evidence>
<proteinExistence type="predicted"/>
<sequence length="248" mass="28425">MKARYLFRLDDICPTMDWARFNAVADIFMRFEVQPLLGVIPDNKDASLKRDPADPRFWDKMRHFHSARGWTISQHGYQHQYVTRDAGILGINKNSEFAGLPRDIQFEKIAKGKTILTKEDLATDIFMPPSHSFDQNTIDALMDSEFRFVTDGYSILPYERKGIKFIPCQISRLVPIPIGLVTFCLHTNTIEADFPEKLNHFLTNNRNRTINFTEAAEVRASASQVLIEGAVLSVRRAAHSVRARRRAV</sequence>
<dbReference type="KEGG" id="swi:Swit_2654"/>